<feature type="transmembrane region" description="Helical" evidence="8">
    <location>
        <begin position="370"/>
        <end position="390"/>
    </location>
</feature>
<evidence type="ECO:0000256" key="2">
    <source>
        <dbReference type="ARBA" id="ARBA00022448"/>
    </source>
</evidence>
<dbReference type="PANTHER" id="PTHR23513">
    <property type="entry name" value="INTEGRAL MEMBRANE EFFLUX PROTEIN-RELATED"/>
    <property type="match status" value="1"/>
</dbReference>
<organism evidence="10 11">
    <name type="scientific">Streptomyces triticirhizae</name>
    <dbReference type="NCBI Taxonomy" id="2483353"/>
    <lineage>
        <taxon>Bacteria</taxon>
        <taxon>Bacillati</taxon>
        <taxon>Actinomycetota</taxon>
        <taxon>Actinomycetes</taxon>
        <taxon>Kitasatosporales</taxon>
        <taxon>Streptomycetaceae</taxon>
        <taxon>Streptomyces</taxon>
    </lineage>
</organism>
<evidence type="ECO:0000256" key="1">
    <source>
        <dbReference type="ARBA" id="ARBA00004651"/>
    </source>
</evidence>
<evidence type="ECO:0000256" key="7">
    <source>
        <dbReference type="SAM" id="MobiDB-lite"/>
    </source>
</evidence>
<evidence type="ECO:0000256" key="3">
    <source>
        <dbReference type="ARBA" id="ARBA00022475"/>
    </source>
</evidence>
<dbReference type="RefSeq" id="WP_122183504.1">
    <property type="nucleotide sequence ID" value="NZ_RFFJ01000041.1"/>
</dbReference>
<dbReference type="Proteomes" id="UP000278673">
    <property type="component" value="Unassembled WGS sequence"/>
</dbReference>
<dbReference type="PROSITE" id="PS50850">
    <property type="entry name" value="MFS"/>
    <property type="match status" value="1"/>
</dbReference>
<evidence type="ECO:0000256" key="6">
    <source>
        <dbReference type="ARBA" id="ARBA00023136"/>
    </source>
</evidence>
<feature type="transmembrane region" description="Helical" evidence="8">
    <location>
        <begin position="270"/>
        <end position="291"/>
    </location>
</feature>
<dbReference type="SUPFAM" id="SSF103473">
    <property type="entry name" value="MFS general substrate transporter"/>
    <property type="match status" value="1"/>
</dbReference>
<feature type="transmembrane region" description="Helical" evidence="8">
    <location>
        <begin position="396"/>
        <end position="415"/>
    </location>
</feature>
<dbReference type="InterPro" id="IPR020846">
    <property type="entry name" value="MFS_dom"/>
</dbReference>
<proteinExistence type="predicted"/>
<keyword evidence="4 8" id="KW-0812">Transmembrane</keyword>
<dbReference type="AlphaFoldDB" id="A0A3M2LXG3"/>
<evidence type="ECO:0000256" key="8">
    <source>
        <dbReference type="SAM" id="Phobius"/>
    </source>
</evidence>
<dbReference type="Gene3D" id="1.20.1250.20">
    <property type="entry name" value="MFS general substrate transporter like domains"/>
    <property type="match status" value="1"/>
</dbReference>
<sequence length="440" mass="44944">MNPKPSPPRSPHPHASPAPSPFRSAGFRFLFAASAVSRGGVAVGNLALPLVAIVALDASVGEVGLLATLTTAAFLLVGPFGGVWVDRLRKRPVMIAADLARALLLGWVPLAWWAGWLTLEQLYGVALLAGVGTVFFDVAALSLLPLVVGRERLLAANSALHGFDAGVAVAGPAAAGGLVALVTAPFAVAANAVGCLASACLLAGVRVEEPAPERAGRGRVWAEVAEGARFVAGHPVLRPVLVQGGLANLGIRMVTVVLPVVLVAELGLSAGMVGLFLAGGGVGVLLGATFARRLAQRMGAGRTLWLLGLAIAPFGLVLPLVRDGALLWLAAGAWAVVTFKTGVDNVLLVSFRQRVTPDRLLGRMNASFRTVLTGALAVGSALTGLLGELAGPRAPLWAGALALALVWVPIAASPLRRLRDLPDAAPPDTEPPNATPPDTA</sequence>
<dbReference type="Pfam" id="PF05977">
    <property type="entry name" value="MFS_3"/>
    <property type="match status" value="1"/>
</dbReference>
<comment type="subcellular location">
    <subcellularLocation>
        <location evidence="1">Cell membrane</location>
        <topology evidence="1">Multi-pass membrane protein</topology>
    </subcellularLocation>
</comment>
<evidence type="ECO:0000259" key="9">
    <source>
        <dbReference type="PROSITE" id="PS50850"/>
    </source>
</evidence>
<accession>A0A3M2LXG3</accession>
<dbReference type="GO" id="GO:0005886">
    <property type="term" value="C:plasma membrane"/>
    <property type="evidence" value="ECO:0007669"/>
    <property type="project" value="UniProtKB-SubCell"/>
</dbReference>
<feature type="transmembrane region" description="Helical" evidence="8">
    <location>
        <begin position="122"/>
        <end position="148"/>
    </location>
</feature>
<keyword evidence="5 8" id="KW-1133">Transmembrane helix</keyword>
<keyword evidence="6 8" id="KW-0472">Membrane</keyword>
<evidence type="ECO:0000313" key="10">
    <source>
        <dbReference type="EMBL" id="RMI41836.1"/>
    </source>
</evidence>
<feature type="transmembrane region" description="Helical" evidence="8">
    <location>
        <begin position="29"/>
        <end position="53"/>
    </location>
</feature>
<dbReference type="GO" id="GO:0022857">
    <property type="term" value="F:transmembrane transporter activity"/>
    <property type="evidence" value="ECO:0007669"/>
    <property type="project" value="InterPro"/>
</dbReference>
<feature type="transmembrane region" description="Helical" evidence="8">
    <location>
        <begin position="160"/>
        <end position="182"/>
    </location>
</feature>
<feature type="transmembrane region" description="Helical" evidence="8">
    <location>
        <begin position="327"/>
        <end position="349"/>
    </location>
</feature>
<gene>
    <name evidence="10" type="ORF">EBN88_10245</name>
</gene>
<feature type="transmembrane region" description="Helical" evidence="8">
    <location>
        <begin position="303"/>
        <end position="321"/>
    </location>
</feature>
<dbReference type="EMBL" id="RFFJ01000041">
    <property type="protein sequence ID" value="RMI41836.1"/>
    <property type="molecule type" value="Genomic_DNA"/>
</dbReference>
<evidence type="ECO:0000256" key="5">
    <source>
        <dbReference type="ARBA" id="ARBA00022989"/>
    </source>
</evidence>
<dbReference type="CDD" id="cd06173">
    <property type="entry name" value="MFS_MefA_like"/>
    <property type="match status" value="1"/>
</dbReference>
<dbReference type="InterPro" id="IPR036259">
    <property type="entry name" value="MFS_trans_sf"/>
</dbReference>
<evidence type="ECO:0000313" key="11">
    <source>
        <dbReference type="Proteomes" id="UP000278673"/>
    </source>
</evidence>
<dbReference type="PANTHER" id="PTHR23513:SF6">
    <property type="entry name" value="MAJOR FACILITATOR SUPERFAMILY ASSOCIATED DOMAIN-CONTAINING PROTEIN"/>
    <property type="match status" value="1"/>
</dbReference>
<feature type="transmembrane region" description="Helical" evidence="8">
    <location>
        <begin position="246"/>
        <end position="264"/>
    </location>
</feature>
<feature type="compositionally biased region" description="Pro residues" evidence="7">
    <location>
        <begin position="424"/>
        <end position="440"/>
    </location>
</feature>
<dbReference type="InterPro" id="IPR010290">
    <property type="entry name" value="TM_effector"/>
</dbReference>
<evidence type="ECO:0000256" key="4">
    <source>
        <dbReference type="ARBA" id="ARBA00022692"/>
    </source>
</evidence>
<keyword evidence="11" id="KW-1185">Reference proteome</keyword>
<feature type="transmembrane region" description="Helical" evidence="8">
    <location>
        <begin position="97"/>
        <end position="116"/>
    </location>
</feature>
<keyword evidence="2" id="KW-0813">Transport</keyword>
<name>A0A3M2LXG3_9ACTN</name>
<feature type="transmembrane region" description="Helical" evidence="8">
    <location>
        <begin position="65"/>
        <end position="85"/>
    </location>
</feature>
<reference evidence="10 11" key="1">
    <citation type="submission" date="2018-10" db="EMBL/GenBank/DDBJ databases">
        <title>Isolation, diversity and antifungal activity of actinobacteria from wheat.</title>
        <authorList>
            <person name="Han C."/>
        </authorList>
    </citation>
    <scope>NUCLEOTIDE SEQUENCE [LARGE SCALE GENOMIC DNA]</scope>
    <source>
        <strain evidence="10 11">NEAU-YY642</strain>
    </source>
</reference>
<comment type="caution">
    <text evidence="10">The sequence shown here is derived from an EMBL/GenBank/DDBJ whole genome shotgun (WGS) entry which is preliminary data.</text>
</comment>
<feature type="domain" description="Major facilitator superfamily (MFS) profile" evidence="9">
    <location>
        <begin position="236"/>
        <end position="440"/>
    </location>
</feature>
<feature type="region of interest" description="Disordered" evidence="7">
    <location>
        <begin position="421"/>
        <end position="440"/>
    </location>
</feature>
<keyword evidence="3" id="KW-1003">Cell membrane</keyword>
<protein>
    <submittedName>
        <fullName evidence="10">MFS transporter</fullName>
    </submittedName>
</protein>